<keyword evidence="3" id="KW-1185">Reference proteome</keyword>
<dbReference type="InterPro" id="IPR008786">
    <property type="entry name" value="Poxvirus_A31"/>
</dbReference>
<evidence type="ECO:0000313" key="3">
    <source>
        <dbReference type="Proteomes" id="UP000217428"/>
    </source>
</evidence>
<gene>
    <name evidence="2" type="ORF">EPTV-WA-128</name>
</gene>
<dbReference type="OrthoDB" id="18041at10239"/>
<name>A0A220T6J1_9POXV</name>
<accession>A0A220T6J1</accession>
<dbReference type="Pfam" id="PF05771">
    <property type="entry name" value="Pox_A31"/>
    <property type="match status" value="1"/>
</dbReference>
<proteinExistence type="predicted"/>
<feature type="region of interest" description="Disordered" evidence="1">
    <location>
        <begin position="133"/>
        <end position="166"/>
    </location>
</feature>
<sequence length="166" mass="19745">MSILNTIRFLEKTAFYKSYTSLPTEKVQIEHKNNKFVFYKPKIVKVQKYLTLAKIYHNDLVVLGKITISNIKMLFIYMDLCYYGIDKCGHLYKLGSTIDKLRITQSKNYSNYQNSNTYSYECTNNYYDDNIDNYDDYNDDNDDDNNDNNDDNDDDDNNDNYNTYDN</sequence>
<protein>
    <submittedName>
        <fullName evidence="2">Uncharacterized protein</fullName>
    </submittedName>
</protein>
<organism evidence="2 3">
    <name type="scientific">Eptesipox virus</name>
    <dbReference type="NCBI Taxonomy" id="1329402"/>
    <lineage>
        <taxon>Viruses</taxon>
        <taxon>Varidnaviria</taxon>
        <taxon>Bamfordvirae</taxon>
        <taxon>Nucleocytoviricota</taxon>
        <taxon>Pokkesviricetes</taxon>
        <taxon>Chitovirales</taxon>
        <taxon>Poxviridae</taxon>
        <taxon>Chordopoxvirinae</taxon>
        <taxon>Vespertilionpoxvirus</taxon>
        <taxon>Vespertilionpoxvirus eptesipox</taxon>
    </lineage>
</organism>
<evidence type="ECO:0000313" key="2">
    <source>
        <dbReference type="EMBL" id="ASK51329.1"/>
    </source>
</evidence>
<feature type="compositionally biased region" description="Acidic residues" evidence="1">
    <location>
        <begin position="133"/>
        <end position="158"/>
    </location>
</feature>
<dbReference type="EMBL" id="KY747497">
    <property type="protein sequence ID" value="ASK51329.1"/>
    <property type="molecule type" value="Genomic_DNA"/>
</dbReference>
<dbReference type="Proteomes" id="UP000217428">
    <property type="component" value="Segment"/>
</dbReference>
<evidence type="ECO:0000256" key="1">
    <source>
        <dbReference type="SAM" id="MobiDB-lite"/>
    </source>
</evidence>
<reference evidence="2 3" key="1">
    <citation type="journal article" date="2017" name="Virus Genes">
        <title>Characterization of Eptesipoxvirus, a novel poxvirus from a microchiropteran bat.</title>
        <authorList>
            <person name="Tu S.L."/>
            <person name="Nakazawa Y."/>
            <person name="Gao J."/>
            <person name="Wilkins K."/>
            <person name="Gallardo-Romero N."/>
            <person name="Li Y."/>
            <person name="Emerson G.L."/>
            <person name="Carroll D.S."/>
            <person name="Upton C."/>
        </authorList>
    </citation>
    <scope>NUCLEOTIDE SEQUENCE [LARGE SCALE GENOMIC DNA]</scope>
    <source>
        <strain evidence="2 3">Washington</strain>
    </source>
</reference>